<protein>
    <recommendedName>
        <fullName evidence="5">acetyl-CoA C-acetyltransferase</fullName>
        <ecNumber evidence="5">2.3.1.9</ecNumber>
    </recommendedName>
</protein>
<evidence type="ECO:0000256" key="5">
    <source>
        <dbReference type="ARBA" id="ARBA00012705"/>
    </source>
</evidence>
<dbReference type="InterPro" id="IPR016039">
    <property type="entry name" value="Thiolase-like"/>
</dbReference>
<comment type="similarity">
    <text evidence="3 12">Belongs to the thiolase-like superfamily. Thiolase family.</text>
</comment>
<comment type="caution">
    <text evidence="15">The sequence shown here is derived from an EMBL/GenBank/DDBJ whole genome shotgun (WGS) entry which is preliminary data.</text>
</comment>
<evidence type="ECO:0000259" key="13">
    <source>
        <dbReference type="Pfam" id="PF00108"/>
    </source>
</evidence>
<evidence type="ECO:0000256" key="11">
    <source>
        <dbReference type="ARBA" id="ARBA00023315"/>
    </source>
</evidence>
<dbReference type="AlphaFoldDB" id="A0AAN9TAH1"/>
<dbReference type="GO" id="GO:0046872">
    <property type="term" value="F:metal ion binding"/>
    <property type="evidence" value="ECO:0007669"/>
    <property type="project" value="UniProtKB-KW"/>
</dbReference>
<comment type="subcellular location">
    <subcellularLocation>
        <location evidence="1">Mitochondrion</location>
    </subcellularLocation>
</comment>
<name>A0AAN9TAH1_9HEMI</name>
<dbReference type="InterPro" id="IPR020615">
    <property type="entry name" value="Thiolase_acyl_enz_int_AS"/>
</dbReference>
<dbReference type="InterPro" id="IPR020613">
    <property type="entry name" value="Thiolase_CS"/>
</dbReference>
<proteinExistence type="inferred from homology"/>
<dbReference type="InterPro" id="IPR036249">
    <property type="entry name" value="Thioredoxin-like_sf"/>
</dbReference>
<evidence type="ECO:0000256" key="2">
    <source>
        <dbReference type="ARBA" id="ARBA00005189"/>
    </source>
</evidence>
<dbReference type="SUPFAM" id="SSF52833">
    <property type="entry name" value="Thioredoxin-like"/>
    <property type="match status" value="1"/>
</dbReference>
<dbReference type="PANTHER" id="PTHR18919">
    <property type="entry name" value="ACETYL-COA C-ACYLTRANSFERASE"/>
    <property type="match status" value="1"/>
</dbReference>
<dbReference type="EC" id="2.3.1.9" evidence="5"/>
<dbReference type="CDD" id="cd00751">
    <property type="entry name" value="thiolase"/>
    <property type="match status" value="1"/>
</dbReference>
<keyword evidence="11 12" id="KW-0012">Acyltransferase</keyword>
<dbReference type="Gene3D" id="3.40.47.10">
    <property type="match status" value="1"/>
</dbReference>
<reference evidence="15 16" key="1">
    <citation type="submission" date="2024-03" db="EMBL/GenBank/DDBJ databases">
        <title>Adaptation during the transition from Ophiocordyceps entomopathogen to insect associate is accompanied by gene loss and intensified selection.</title>
        <authorList>
            <person name="Ward C.M."/>
            <person name="Onetto C.A."/>
            <person name="Borneman A.R."/>
        </authorList>
    </citation>
    <scope>NUCLEOTIDE SEQUENCE [LARGE SCALE GENOMIC DNA]</scope>
    <source>
        <strain evidence="15">AWRI1</strain>
        <tissue evidence="15">Single Adult Female</tissue>
    </source>
</reference>
<evidence type="ECO:0000256" key="10">
    <source>
        <dbReference type="ARBA" id="ARBA00023128"/>
    </source>
</evidence>
<evidence type="ECO:0000256" key="8">
    <source>
        <dbReference type="ARBA" id="ARBA00022946"/>
    </source>
</evidence>
<dbReference type="InterPro" id="IPR002155">
    <property type="entry name" value="Thiolase"/>
</dbReference>
<evidence type="ECO:0000256" key="4">
    <source>
        <dbReference type="ARBA" id="ARBA00011881"/>
    </source>
</evidence>
<dbReference type="EMBL" id="JBBCAQ010000034">
    <property type="protein sequence ID" value="KAK7580185.1"/>
    <property type="molecule type" value="Genomic_DNA"/>
</dbReference>
<dbReference type="InterPro" id="IPR008554">
    <property type="entry name" value="Glutaredoxin-like"/>
</dbReference>
<evidence type="ECO:0000256" key="6">
    <source>
        <dbReference type="ARBA" id="ARBA00022679"/>
    </source>
</evidence>
<dbReference type="NCBIfam" id="TIGR01930">
    <property type="entry name" value="AcCoA-C-Actrans"/>
    <property type="match status" value="1"/>
</dbReference>
<evidence type="ECO:0000256" key="1">
    <source>
        <dbReference type="ARBA" id="ARBA00004173"/>
    </source>
</evidence>
<dbReference type="InterPro" id="IPR020617">
    <property type="entry name" value="Thiolase_C"/>
</dbReference>
<dbReference type="PROSITE" id="PS00737">
    <property type="entry name" value="THIOLASE_2"/>
    <property type="match status" value="1"/>
</dbReference>
<dbReference type="PROSITE" id="PS00099">
    <property type="entry name" value="THIOLASE_3"/>
    <property type="match status" value="1"/>
</dbReference>
<dbReference type="PROSITE" id="PS00098">
    <property type="entry name" value="THIOLASE_1"/>
    <property type="match status" value="1"/>
</dbReference>
<dbReference type="Pfam" id="PF00108">
    <property type="entry name" value="Thiolase_N"/>
    <property type="match status" value="1"/>
</dbReference>
<evidence type="ECO:0000256" key="9">
    <source>
        <dbReference type="ARBA" id="ARBA00022958"/>
    </source>
</evidence>
<evidence type="ECO:0000256" key="7">
    <source>
        <dbReference type="ARBA" id="ARBA00022723"/>
    </source>
</evidence>
<comment type="pathway">
    <text evidence="2">Lipid metabolism.</text>
</comment>
<dbReference type="GO" id="GO:0003985">
    <property type="term" value="F:acetyl-CoA C-acetyltransferase activity"/>
    <property type="evidence" value="ECO:0007669"/>
    <property type="project" value="UniProtKB-EC"/>
</dbReference>
<keyword evidence="8" id="KW-0809">Transit peptide</keyword>
<evidence type="ECO:0000259" key="14">
    <source>
        <dbReference type="Pfam" id="PF02803"/>
    </source>
</evidence>
<organism evidence="15 16">
    <name type="scientific">Parthenolecanium corni</name>
    <dbReference type="NCBI Taxonomy" id="536013"/>
    <lineage>
        <taxon>Eukaryota</taxon>
        <taxon>Metazoa</taxon>
        <taxon>Ecdysozoa</taxon>
        <taxon>Arthropoda</taxon>
        <taxon>Hexapoda</taxon>
        <taxon>Insecta</taxon>
        <taxon>Pterygota</taxon>
        <taxon>Neoptera</taxon>
        <taxon>Paraneoptera</taxon>
        <taxon>Hemiptera</taxon>
        <taxon>Sternorrhyncha</taxon>
        <taxon>Coccoidea</taxon>
        <taxon>Coccidae</taxon>
        <taxon>Parthenolecanium</taxon>
    </lineage>
</organism>
<evidence type="ECO:0000256" key="3">
    <source>
        <dbReference type="ARBA" id="ARBA00010982"/>
    </source>
</evidence>
<sequence>MLGKHLKKVGWQWQFAYFRRFSMSNTCNKNADIVIVGAARTPIGSFNSSLSSLSATKLGAVAVQAAIERSGIPKDKIDEVFMGNVVQAAGGQAPARQAALFAGLPKSTICTTINKVCASGMKTVMLGAQSLICGHQNVIVAGGMESMSNVPFYMNRGETKYGGVFLSDGIVLDGLTDVYNKIHMGNCAENTAKKCNISRQAQDDYAISSYKRSEEAYASGAISEELVPVSVPQKKGKPDLVFSADEEYKRINYDKFRQLATVFQKENGTVTAGNASTINDGASACVLTTAENAAKLNVKPLARIIDFQDAATDPIDFPLAPAFAIPKLLERNNLSVNDISLWEINEAFSVVVLANIQKLNIDPSKVNIHGGAVSLGHPIGMSGNRIIVHLLYALKPGQKGVAAICNGGGGASSILIEKLNTPRISDVSLPRLKLYTKDPCPLCDVLKEELTPFSHRVTLEEVDIMASGNEQWKKLYGYEIPVLFLEGRFICKHKLNHTVLEENLNELEAEWQLQ</sequence>
<dbReference type="Pfam" id="PF02803">
    <property type="entry name" value="Thiolase_C"/>
    <property type="match status" value="1"/>
</dbReference>
<keyword evidence="7" id="KW-0479">Metal-binding</keyword>
<evidence type="ECO:0000313" key="16">
    <source>
        <dbReference type="Proteomes" id="UP001367676"/>
    </source>
</evidence>
<dbReference type="InterPro" id="IPR020616">
    <property type="entry name" value="Thiolase_N"/>
</dbReference>
<dbReference type="InterPro" id="IPR020610">
    <property type="entry name" value="Thiolase_AS"/>
</dbReference>
<evidence type="ECO:0000256" key="12">
    <source>
        <dbReference type="RuleBase" id="RU003557"/>
    </source>
</evidence>
<accession>A0AAN9TAH1</accession>
<dbReference type="GO" id="GO:0006635">
    <property type="term" value="P:fatty acid beta-oxidation"/>
    <property type="evidence" value="ECO:0007669"/>
    <property type="project" value="TreeGrafter"/>
</dbReference>
<dbReference type="PANTHER" id="PTHR18919:SF156">
    <property type="entry name" value="ACETYL-COA ACETYLTRANSFERASE, MITOCHONDRIAL"/>
    <property type="match status" value="1"/>
</dbReference>
<gene>
    <name evidence="15" type="ORF">V9T40_000814</name>
</gene>
<keyword evidence="10" id="KW-0496">Mitochondrion</keyword>
<dbReference type="SUPFAM" id="SSF53901">
    <property type="entry name" value="Thiolase-like"/>
    <property type="match status" value="2"/>
</dbReference>
<feature type="domain" description="Thiolase C-terminal" evidence="14">
    <location>
        <begin position="299"/>
        <end position="418"/>
    </location>
</feature>
<dbReference type="Proteomes" id="UP001367676">
    <property type="component" value="Unassembled WGS sequence"/>
</dbReference>
<keyword evidence="16" id="KW-1185">Reference proteome</keyword>
<dbReference type="FunFam" id="3.40.47.10:FF:000007">
    <property type="entry name" value="acetyl-CoA acetyltransferase, mitochondrial"/>
    <property type="match status" value="1"/>
</dbReference>
<comment type="subunit">
    <text evidence="4">Homotetramer.</text>
</comment>
<dbReference type="Gene3D" id="3.40.30.10">
    <property type="entry name" value="Glutaredoxin"/>
    <property type="match status" value="1"/>
</dbReference>
<evidence type="ECO:0000313" key="15">
    <source>
        <dbReference type="EMBL" id="KAK7580185.1"/>
    </source>
</evidence>
<keyword evidence="6 12" id="KW-0808">Transferase</keyword>
<dbReference type="GO" id="GO:0005739">
    <property type="term" value="C:mitochondrion"/>
    <property type="evidence" value="ECO:0007669"/>
    <property type="project" value="UniProtKB-SubCell"/>
</dbReference>
<dbReference type="Pfam" id="PF05768">
    <property type="entry name" value="Glrx-like"/>
    <property type="match status" value="1"/>
</dbReference>
<keyword evidence="9" id="KW-0630">Potassium</keyword>
<feature type="domain" description="Thiolase N-terminal" evidence="13">
    <location>
        <begin position="33"/>
        <end position="290"/>
    </location>
</feature>